<evidence type="ECO:0000259" key="8">
    <source>
        <dbReference type="Pfam" id="PF02770"/>
    </source>
</evidence>
<dbReference type="PROSITE" id="PS00073">
    <property type="entry name" value="ACYL_COA_DH_2"/>
    <property type="match status" value="1"/>
</dbReference>
<dbReference type="Pfam" id="PF02770">
    <property type="entry name" value="Acyl-CoA_dh_M"/>
    <property type="match status" value="1"/>
</dbReference>
<dbReference type="SUPFAM" id="SSF56645">
    <property type="entry name" value="Acyl-CoA dehydrogenase NM domain-like"/>
    <property type="match status" value="1"/>
</dbReference>
<dbReference type="InterPro" id="IPR050741">
    <property type="entry name" value="Acyl-CoA_dehydrogenase"/>
</dbReference>
<reference evidence="10 11" key="1">
    <citation type="submission" date="2018-03" db="EMBL/GenBank/DDBJ databases">
        <title>Genomic Encyclopedia of Type Strains, Phase III (KMG-III): the genomes of soil and plant-associated and newly described type strains.</title>
        <authorList>
            <person name="Whitman W."/>
        </authorList>
    </citation>
    <scope>NUCLEOTIDE SEQUENCE [LARGE SCALE GENOMIC DNA]</scope>
    <source>
        <strain evidence="10 11">MWH-P2sevCIIIb</strain>
    </source>
</reference>
<dbReference type="PANTHER" id="PTHR48083">
    <property type="entry name" value="MEDIUM-CHAIN SPECIFIC ACYL-COA DEHYDROGENASE, MITOCHONDRIAL-RELATED"/>
    <property type="match status" value="1"/>
</dbReference>
<evidence type="ECO:0000256" key="6">
    <source>
        <dbReference type="ARBA" id="ARBA00023002"/>
    </source>
</evidence>
<evidence type="ECO:0000313" key="11">
    <source>
        <dbReference type="Proteomes" id="UP000238308"/>
    </source>
</evidence>
<dbReference type="PANTHER" id="PTHR48083:SF13">
    <property type="entry name" value="ACYL-COA DEHYDROGENASE FAMILY MEMBER 11"/>
    <property type="match status" value="1"/>
</dbReference>
<evidence type="ECO:0000259" key="9">
    <source>
        <dbReference type="Pfam" id="PF02771"/>
    </source>
</evidence>
<dbReference type="EMBL" id="PVTV01000011">
    <property type="protein sequence ID" value="PRY99149.1"/>
    <property type="molecule type" value="Genomic_DNA"/>
</dbReference>
<accession>A0A2T0XJL4</accession>
<comment type="similarity">
    <text evidence="2">Belongs to the acyl-CoA dehydrogenase family.</text>
</comment>
<comment type="caution">
    <text evidence="10">The sequence shown here is derived from an EMBL/GenBank/DDBJ whole genome shotgun (WGS) entry which is preliminary data.</text>
</comment>
<dbReference type="GO" id="GO:0050660">
    <property type="term" value="F:flavin adenine dinucleotide binding"/>
    <property type="evidence" value="ECO:0007669"/>
    <property type="project" value="InterPro"/>
</dbReference>
<dbReference type="Pfam" id="PF02771">
    <property type="entry name" value="Acyl-CoA_dh_N"/>
    <property type="match status" value="1"/>
</dbReference>
<sequence>MNFTLTEEQKDLQARTRAFITEKIIPYENDPRVTAHGPTNDLRHELVGLARLAGLLTPHASRELGGLALSHIDKAIVFEEAGYSTLGPTAMNIHAPDEGNIHLMEIVATEAQKERWLRPQVEGLTRSCFAMTEPSPGAGADPSMMNTMAVKDGDDYVINGMKWFITGGDGANYVIIMAKLEDGSATMFLSDMDRPGIKVVRSMDSMDSCFVGGHVVMEFKDVRIPATDVLGELGKGFKYAQIRLAPARLTHCMRWLGQARRAHDIAVDYASKREAFGRILGKHEGVGFMLADNDMDIMTARLHIWHTAWLLDQGQSCNFESSRAKVVCSEAEWRVIDRCVQVLGGQGVTGEKILSRIFMDMRGFRIYDGPSEVHRWSMARKIIEAGVRS</sequence>
<protein>
    <submittedName>
        <fullName evidence="10">Acyl-CoA dehydrogenase</fullName>
    </submittedName>
</protein>
<dbReference type="InterPro" id="IPR006091">
    <property type="entry name" value="Acyl-CoA_Oxase/DH_mid-dom"/>
</dbReference>
<proteinExistence type="inferred from homology"/>
<evidence type="ECO:0000256" key="2">
    <source>
        <dbReference type="ARBA" id="ARBA00009347"/>
    </source>
</evidence>
<keyword evidence="5" id="KW-0274">FAD</keyword>
<feature type="domain" description="Acyl-CoA oxidase/dehydrogenase middle" evidence="8">
    <location>
        <begin position="128"/>
        <end position="204"/>
    </location>
</feature>
<feature type="domain" description="Acyl-CoA dehydrogenase/oxidase C-terminal" evidence="7">
    <location>
        <begin position="234"/>
        <end position="382"/>
    </location>
</feature>
<dbReference type="InterPro" id="IPR013786">
    <property type="entry name" value="AcylCoA_DH/ox_N"/>
</dbReference>
<keyword evidence="11" id="KW-1185">Reference proteome</keyword>
<keyword evidence="4" id="KW-0285">Flavoprotein</keyword>
<evidence type="ECO:0000313" key="10">
    <source>
        <dbReference type="EMBL" id="PRY99149.1"/>
    </source>
</evidence>
<dbReference type="Gene3D" id="1.20.140.10">
    <property type="entry name" value="Butyryl-CoA Dehydrogenase, subunit A, domain 3"/>
    <property type="match status" value="1"/>
</dbReference>
<dbReference type="GO" id="GO:0005737">
    <property type="term" value="C:cytoplasm"/>
    <property type="evidence" value="ECO:0007669"/>
    <property type="project" value="TreeGrafter"/>
</dbReference>
<evidence type="ECO:0000259" key="7">
    <source>
        <dbReference type="Pfam" id="PF00441"/>
    </source>
</evidence>
<dbReference type="Gene3D" id="2.40.110.10">
    <property type="entry name" value="Butyryl-CoA Dehydrogenase, subunit A, domain 2"/>
    <property type="match status" value="1"/>
</dbReference>
<name>A0A2T0XJL4_9BURK</name>
<keyword evidence="6" id="KW-0560">Oxidoreductase</keyword>
<dbReference type="AlphaFoldDB" id="A0A2T0XJL4"/>
<comment type="subunit">
    <text evidence="3">Homodimer.</text>
</comment>
<dbReference type="InterPro" id="IPR046373">
    <property type="entry name" value="Acyl-CoA_Oxase/DH_mid-dom_sf"/>
</dbReference>
<dbReference type="OrthoDB" id="7807987at2"/>
<dbReference type="InterPro" id="IPR006089">
    <property type="entry name" value="Acyl-CoA_DH_CS"/>
</dbReference>
<evidence type="ECO:0000256" key="4">
    <source>
        <dbReference type="ARBA" id="ARBA00022630"/>
    </source>
</evidence>
<organism evidence="10 11">
    <name type="scientific">Jezberella montanilacus</name>
    <dbReference type="NCBI Taxonomy" id="323426"/>
    <lineage>
        <taxon>Bacteria</taxon>
        <taxon>Pseudomonadati</taxon>
        <taxon>Pseudomonadota</taxon>
        <taxon>Betaproteobacteria</taxon>
        <taxon>Burkholderiales</taxon>
        <taxon>Alcaligenaceae</taxon>
        <taxon>Jezberella</taxon>
    </lineage>
</organism>
<gene>
    <name evidence="10" type="ORF">BCM14_0590</name>
</gene>
<dbReference type="GO" id="GO:0003995">
    <property type="term" value="F:acyl-CoA dehydrogenase activity"/>
    <property type="evidence" value="ECO:0007669"/>
    <property type="project" value="InterPro"/>
</dbReference>
<evidence type="ECO:0000256" key="3">
    <source>
        <dbReference type="ARBA" id="ARBA00011738"/>
    </source>
</evidence>
<dbReference type="InterPro" id="IPR036250">
    <property type="entry name" value="AcylCo_DH-like_C"/>
</dbReference>
<evidence type="ECO:0000256" key="5">
    <source>
        <dbReference type="ARBA" id="ARBA00022827"/>
    </source>
</evidence>
<dbReference type="GO" id="GO:0033539">
    <property type="term" value="P:fatty acid beta-oxidation using acyl-CoA dehydrogenase"/>
    <property type="evidence" value="ECO:0007669"/>
    <property type="project" value="TreeGrafter"/>
</dbReference>
<dbReference type="Gene3D" id="1.10.540.10">
    <property type="entry name" value="Acyl-CoA dehydrogenase/oxidase, N-terminal domain"/>
    <property type="match status" value="1"/>
</dbReference>
<dbReference type="Proteomes" id="UP000238308">
    <property type="component" value="Unassembled WGS sequence"/>
</dbReference>
<dbReference type="InterPro" id="IPR009075">
    <property type="entry name" value="AcylCo_DH/oxidase_C"/>
</dbReference>
<feature type="domain" description="Acyl-CoA dehydrogenase/oxidase N-terminal" evidence="9">
    <location>
        <begin position="6"/>
        <end position="123"/>
    </location>
</feature>
<dbReference type="RefSeq" id="WP_106227011.1">
    <property type="nucleotide sequence ID" value="NZ_PVTV01000011.1"/>
</dbReference>
<dbReference type="InterPro" id="IPR009100">
    <property type="entry name" value="AcylCoA_DH/oxidase_NM_dom_sf"/>
</dbReference>
<evidence type="ECO:0000256" key="1">
    <source>
        <dbReference type="ARBA" id="ARBA00001974"/>
    </source>
</evidence>
<comment type="cofactor">
    <cofactor evidence="1">
        <name>FAD</name>
        <dbReference type="ChEBI" id="CHEBI:57692"/>
    </cofactor>
</comment>
<dbReference type="Pfam" id="PF00441">
    <property type="entry name" value="Acyl-CoA_dh_1"/>
    <property type="match status" value="1"/>
</dbReference>
<dbReference type="SUPFAM" id="SSF47203">
    <property type="entry name" value="Acyl-CoA dehydrogenase C-terminal domain-like"/>
    <property type="match status" value="1"/>
</dbReference>
<dbReference type="InterPro" id="IPR037069">
    <property type="entry name" value="AcylCoA_DH/ox_N_sf"/>
</dbReference>